<dbReference type="PANTHER" id="PTHR30055:SF234">
    <property type="entry name" value="HTH-TYPE TRANSCRIPTIONAL REGULATOR BETI"/>
    <property type="match status" value="1"/>
</dbReference>
<dbReference type="InterPro" id="IPR036271">
    <property type="entry name" value="Tet_transcr_reg_TetR-rel_C_sf"/>
</dbReference>
<accession>A0A975J1R3</accession>
<dbReference type="RefSeq" id="WP_211633438.1">
    <property type="nucleotide sequence ID" value="NZ_CP073100.1"/>
</dbReference>
<keyword evidence="7" id="KW-1185">Reference proteome</keyword>
<dbReference type="Pfam" id="PF00440">
    <property type="entry name" value="TetR_N"/>
    <property type="match status" value="1"/>
</dbReference>
<evidence type="ECO:0000259" key="5">
    <source>
        <dbReference type="PROSITE" id="PS50977"/>
    </source>
</evidence>
<dbReference type="SUPFAM" id="SSF46689">
    <property type="entry name" value="Homeodomain-like"/>
    <property type="match status" value="1"/>
</dbReference>
<dbReference type="InterPro" id="IPR009057">
    <property type="entry name" value="Homeodomain-like_sf"/>
</dbReference>
<gene>
    <name evidence="6" type="ORF">KBB96_05930</name>
</gene>
<evidence type="ECO:0000313" key="7">
    <source>
        <dbReference type="Proteomes" id="UP000676169"/>
    </source>
</evidence>
<sequence length="208" mass="23414">MPARTPVPSRPKVTASEKLVEAAAIVFARDGLSSATTREIARTAGVNEVTLFRNFQTKQNLLAAVLEKAFERKTNPLAEKFDSLPERASLREVIAAFAEADYSSLKQNVSLMRVLVGEIQKFEEHEMKVLRAIFRPRRDQLTKRLRDAQARGEVIADVNPAIVVDQLVGMIFTHVLRSDCPFKLEYKQDQYVRACVDLIVRGISSSRK</sequence>
<dbReference type="KEGG" id="lamb:KBB96_05930"/>
<dbReference type="InterPro" id="IPR011075">
    <property type="entry name" value="TetR_C"/>
</dbReference>
<name>A0A975J1R3_9BACT</name>
<dbReference type="Gene3D" id="1.10.357.10">
    <property type="entry name" value="Tetracycline Repressor, domain 2"/>
    <property type="match status" value="1"/>
</dbReference>
<dbReference type="Proteomes" id="UP000676169">
    <property type="component" value="Chromosome"/>
</dbReference>
<protein>
    <submittedName>
        <fullName evidence="6">TetR/AcrR family transcriptional regulator</fullName>
    </submittedName>
</protein>
<dbReference type="GO" id="GO:0000976">
    <property type="term" value="F:transcription cis-regulatory region binding"/>
    <property type="evidence" value="ECO:0007669"/>
    <property type="project" value="TreeGrafter"/>
</dbReference>
<keyword evidence="2 4" id="KW-0238">DNA-binding</keyword>
<dbReference type="PANTHER" id="PTHR30055">
    <property type="entry name" value="HTH-TYPE TRANSCRIPTIONAL REGULATOR RUTR"/>
    <property type="match status" value="1"/>
</dbReference>
<dbReference type="SUPFAM" id="SSF48498">
    <property type="entry name" value="Tetracyclin repressor-like, C-terminal domain"/>
    <property type="match status" value="1"/>
</dbReference>
<proteinExistence type="predicted"/>
<evidence type="ECO:0000256" key="3">
    <source>
        <dbReference type="ARBA" id="ARBA00023163"/>
    </source>
</evidence>
<keyword evidence="3" id="KW-0804">Transcription</keyword>
<dbReference type="PRINTS" id="PR00455">
    <property type="entry name" value="HTHTETR"/>
</dbReference>
<dbReference type="InterPro" id="IPR001647">
    <property type="entry name" value="HTH_TetR"/>
</dbReference>
<dbReference type="Pfam" id="PF16859">
    <property type="entry name" value="TetR_C_11"/>
    <property type="match status" value="1"/>
</dbReference>
<dbReference type="Gene3D" id="1.10.10.60">
    <property type="entry name" value="Homeodomain-like"/>
    <property type="match status" value="1"/>
</dbReference>
<dbReference type="PROSITE" id="PS50977">
    <property type="entry name" value="HTH_TETR_2"/>
    <property type="match status" value="1"/>
</dbReference>
<dbReference type="GO" id="GO:0003700">
    <property type="term" value="F:DNA-binding transcription factor activity"/>
    <property type="evidence" value="ECO:0007669"/>
    <property type="project" value="TreeGrafter"/>
</dbReference>
<feature type="DNA-binding region" description="H-T-H motif" evidence="4">
    <location>
        <begin position="36"/>
        <end position="55"/>
    </location>
</feature>
<dbReference type="InterPro" id="IPR050109">
    <property type="entry name" value="HTH-type_TetR-like_transc_reg"/>
</dbReference>
<evidence type="ECO:0000256" key="4">
    <source>
        <dbReference type="PROSITE-ProRule" id="PRU00335"/>
    </source>
</evidence>
<organism evidence="6 7">
    <name type="scientific">Luteolibacter ambystomatis</name>
    <dbReference type="NCBI Taxonomy" id="2824561"/>
    <lineage>
        <taxon>Bacteria</taxon>
        <taxon>Pseudomonadati</taxon>
        <taxon>Verrucomicrobiota</taxon>
        <taxon>Verrucomicrobiia</taxon>
        <taxon>Verrucomicrobiales</taxon>
        <taxon>Verrucomicrobiaceae</taxon>
        <taxon>Luteolibacter</taxon>
    </lineage>
</organism>
<feature type="domain" description="HTH tetR-type" evidence="5">
    <location>
        <begin position="13"/>
        <end position="73"/>
    </location>
</feature>
<evidence type="ECO:0000256" key="1">
    <source>
        <dbReference type="ARBA" id="ARBA00023015"/>
    </source>
</evidence>
<evidence type="ECO:0000313" key="6">
    <source>
        <dbReference type="EMBL" id="QUE52428.1"/>
    </source>
</evidence>
<evidence type="ECO:0000256" key="2">
    <source>
        <dbReference type="ARBA" id="ARBA00023125"/>
    </source>
</evidence>
<dbReference type="EMBL" id="CP073100">
    <property type="protein sequence ID" value="QUE52428.1"/>
    <property type="molecule type" value="Genomic_DNA"/>
</dbReference>
<reference evidence="6" key="1">
    <citation type="submission" date="2021-04" db="EMBL/GenBank/DDBJ databases">
        <title>Luteolibacter sp. 32A isolated from the skin of an Anderson's salamander (Ambystoma andersonii).</title>
        <authorList>
            <person name="Spergser J."/>
            <person name="Busse H.-J."/>
        </authorList>
    </citation>
    <scope>NUCLEOTIDE SEQUENCE</scope>
    <source>
        <strain evidence="6">32A</strain>
    </source>
</reference>
<keyword evidence="1" id="KW-0805">Transcription regulation</keyword>
<dbReference type="AlphaFoldDB" id="A0A975J1R3"/>